<dbReference type="GO" id="GO:0046872">
    <property type="term" value="F:metal ion binding"/>
    <property type="evidence" value="ECO:0007669"/>
    <property type="project" value="UniProtKB-KW"/>
</dbReference>
<comment type="similarity">
    <text evidence="7">Belongs to the radical SAM superfamily. Anaerobic sulfatase-maturating enzyme family.</text>
</comment>
<dbReference type="SUPFAM" id="SSF102114">
    <property type="entry name" value="Radical SAM enzymes"/>
    <property type="match status" value="1"/>
</dbReference>
<keyword evidence="3" id="KW-0949">S-adenosyl-L-methionine</keyword>
<evidence type="ECO:0000259" key="9">
    <source>
        <dbReference type="PROSITE" id="PS51918"/>
    </source>
</evidence>
<keyword evidence="6" id="KW-0411">Iron-sulfur</keyword>
<reference evidence="10" key="1">
    <citation type="submission" date="2023-07" db="EMBL/GenBank/DDBJ databases">
        <title>Genomic Encyclopedia of Type Strains, Phase IV (KMG-IV): sequencing the most valuable type-strain genomes for metagenomic binning, comparative biology and taxonomic classification.</title>
        <authorList>
            <person name="Goeker M."/>
        </authorList>
    </citation>
    <scope>NUCLEOTIDE SEQUENCE</scope>
    <source>
        <strain evidence="10">DSM 26174</strain>
    </source>
</reference>
<evidence type="ECO:0000256" key="4">
    <source>
        <dbReference type="ARBA" id="ARBA00022723"/>
    </source>
</evidence>
<dbReference type="SFLD" id="SFLDG01067">
    <property type="entry name" value="SPASM/twitch_domain_containing"/>
    <property type="match status" value="1"/>
</dbReference>
<dbReference type="InterPro" id="IPR034491">
    <property type="entry name" value="Anaerob_Ser_sulfatase-maturase"/>
</dbReference>
<evidence type="ECO:0000256" key="3">
    <source>
        <dbReference type="ARBA" id="ARBA00022691"/>
    </source>
</evidence>
<dbReference type="Pfam" id="PF04055">
    <property type="entry name" value="Radical_SAM"/>
    <property type="match status" value="1"/>
</dbReference>
<dbReference type="InterPro" id="IPR013785">
    <property type="entry name" value="Aldolase_TIM"/>
</dbReference>
<evidence type="ECO:0000313" key="10">
    <source>
        <dbReference type="EMBL" id="MDR6241766.1"/>
    </source>
</evidence>
<evidence type="ECO:0000256" key="1">
    <source>
        <dbReference type="ARBA" id="ARBA00001966"/>
    </source>
</evidence>
<evidence type="ECO:0000256" key="5">
    <source>
        <dbReference type="ARBA" id="ARBA00023004"/>
    </source>
</evidence>
<dbReference type="SFLD" id="SFLDS00029">
    <property type="entry name" value="Radical_SAM"/>
    <property type="match status" value="1"/>
</dbReference>
<dbReference type="SFLD" id="SFLDG01072">
    <property type="entry name" value="dehydrogenase_like"/>
    <property type="match status" value="1"/>
</dbReference>
<sequence length="440" mass="51198">MSTLNFLETEERINKKKHFNVLAKTIGPVCNLDCDYCYYLEKENIYAENKKAVQFKMPESTLELYIKKYLEDQPAEAKEVLFTWHGGEPTLMGLAYYERIVELQNKHNKASKKISNSLQTNGVLINDNWARFFAKENWLIGLSIDGPEDLHNAYRPNKGGKGSFSKVMNAVNLFKKHEVRFNTLTVIHDKNVKHPKRVYEFLKGIGSSFLQFLPVQEQIAEDENETLPLVHQKYKKKTYITKESVAPVDYGNFLIGVFDLWLERDVGSVFVQHFDLALEAWCGYNPNMCVFAKHCGDALAIEHNGDVYSCDHFVYPEYKLGNVNDSSFQSLLKLPAQERFGYDKYNSLPLQCRECEFRFACNGECPKNRFGVVKNGEKVAYLCEAYRMYFTHISPYMEVMKKLLDMQRPPADIMDLIAKRKKEEKRKKKIEKKLKRLSNR</sequence>
<dbReference type="NCBIfam" id="TIGR04085">
    <property type="entry name" value="rSAM_more_4Fe4S"/>
    <property type="match status" value="1"/>
</dbReference>
<keyword evidence="2" id="KW-0004">4Fe-4S</keyword>
<comment type="caution">
    <text evidence="10">The sequence shown here is derived from an EMBL/GenBank/DDBJ whole genome shotgun (WGS) entry which is preliminary data.</text>
</comment>
<dbReference type="Pfam" id="PF13186">
    <property type="entry name" value="SPASM"/>
    <property type="match status" value="1"/>
</dbReference>
<dbReference type="PROSITE" id="PS51918">
    <property type="entry name" value="RADICAL_SAM"/>
    <property type="match status" value="1"/>
</dbReference>
<evidence type="ECO:0000256" key="2">
    <source>
        <dbReference type="ARBA" id="ARBA00022485"/>
    </source>
</evidence>
<dbReference type="Proteomes" id="UP001185092">
    <property type="component" value="Unassembled WGS sequence"/>
</dbReference>
<dbReference type="InterPro" id="IPR023885">
    <property type="entry name" value="4Fe4S-binding_SPASM_dom"/>
</dbReference>
<dbReference type="InterPro" id="IPR023867">
    <property type="entry name" value="Sulphatase_maturase_rSAM"/>
</dbReference>
<proteinExistence type="inferred from homology"/>
<accession>A0AAE4BUG7</accession>
<dbReference type="InterPro" id="IPR058240">
    <property type="entry name" value="rSAM_sf"/>
</dbReference>
<comment type="cofactor">
    <cofactor evidence="1">
        <name>[4Fe-4S] cluster</name>
        <dbReference type="ChEBI" id="CHEBI:49883"/>
    </cofactor>
</comment>
<dbReference type="CDD" id="cd01335">
    <property type="entry name" value="Radical_SAM"/>
    <property type="match status" value="1"/>
</dbReference>
<evidence type="ECO:0000256" key="7">
    <source>
        <dbReference type="ARBA" id="ARBA00023601"/>
    </source>
</evidence>
<dbReference type="EMBL" id="JAVDQD010000011">
    <property type="protein sequence ID" value="MDR6241766.1"/>
    <property type="molecule type" value="Genomic_DNA"/>
</dbReference>
<dbReference type="GO" id="GO:0051539">
    <property type="term" value="F:4 iron, 4 sulfur cluster binding"/>
    <property type="evidence" value="ECO:0007669"/>
    <property type="project" value="UniProtKB-KW"/>
</dbReference>
<protein>
    <recommendedName>
        <fullName evidence="9">Radical SAM core domain-containing protein</fullName>
    </recommendedName>
</protein>
<feature type="domain" description="Radical SAM core" evidence="9">
    <location>
        <begin position="14"/>
        <end position="254"/>
    </location>
</feature>
<keyword evidence="4" id="KW-0479">Metal-binding</keyword>
<keyword evidence="8" id="KW-0175">Coiled coil</keyword>
<dbReference type="CDD" id="cd21120">
    <property type="entry name" value="SPASM_anSME"/>
    <property type="match status" value="1"/>
</dbReference>
<dbReference type="SFLD" id="SFLDG01386">
    <property type="entry name" value="main_SPASM_domain-containing"/>
    <property type="match status" value="1"/>
</dbReference>
<dbReference type="SFLD" id="SFLDG01384">
    <property type="entry name" value="thioether_bond_formation_requi"/>
    <property type="match status" value="1"/>
</dbReference>
<dbReference type="InterPro" id="IPR047207">
    <property type="entry name" value="SPASM_anSME"/>
</dbReference>
<dbReference type="SFLD" id="SFLDF00285">
    <property type="entry name" value="anaerobic_Ser-type_sulfatase-m"/>
    <property type="match status" value="1"/>
</dbReference>
<evidence type="ECO:0000313" key="11">
    <source>
        <dbReference type="Proteomes" id="UP001185092"/>
    </source>
</evidence>
<evidence type="ECO:0000256" key="6">
    <source>
        <dbReference type="ARBA" id="ARBA00023014"/>
    </source>
</evidence>
<dbReference type="InterPro" id="IPR007197">
    <property type="entry name" value="rSAM"/>
</dbReference>
<gene>
    <name evidence="10" type="ORF">HNQ88_004853</name>
</gene>
<keyword evidence="11" id="KW-1185">Reference proteome</keyword>
<evidence type="ECO:0000256" key="8">
    <source>
        <dbReference type="SAM" id="Coils"/>
    </source>
</evidence>
<dbReference type="Gene3D" id="3.20.20.70">
    <property type="entry name" value="Aldolase class I"/>
    <property type="match status" value="1"/>
</dbReference>
<dbReference type="GO" id="GO:0016491">
    <property type="term" value="F:oxidoreductase activity"/>
    <property type="evidence" value="ECO:0007669"/>
    <property type="project" value="InterPro"/>
</dbReference>
<feature type="coiled-coil region" evidence="8">
    <location>
        <begin position="413"/>
        <end position="440"/>
    </location>
</feature>
<name>A0AAE4BUG7_9BACT</name>
<dbReference type="AlphaFoldDB" id="A0AAE4BUG7"/>
<dbReference type="NCBIfam" id="TIGR03942">
    <property type="entry name" value="sulfatase_rSAM"/>
    <property type="match status" value="1"/>
</dbReference>
<organism evidence="10 11">
    <name type="scientific">Aureibacter tunicatorum</name>
    <dbReference type="NCBI Taxonomy" id="866807"/>
    <lineage>
        <taxon>Bacteria</taxon>
        <taxon>Pseudomonadati</taxon>
        <taxon>Bacteroidota</taxon>
        <taxon>Cytophagia</taxon>
        <taxon>Cytophagales</taxon>
        <taxon>Persicobacteraceae</taxon>
        <taxon>Aureibacter</taxon>
    </lineage>
</organism>
<dbReference type="PANTHER" id="PTHR43273">
    <property type="entry name" value="ANAEROBIC SULFATASE-MATURATING ENZYME HOMOLOG ASLB-RELATED"/>
    <property type="match status" value="1"/>
</dbReference>
<dbReference type="PANTHER" id="PTHR43273:SF3">
    <property type="entry name" value="ANAEROBIC SULFATASE-MATURATING ENZYME HOMOLOG ASLB-RELATED"/>
    <property type="match status" value="1"/>
</dbReference>
<dbReference type="RefSeq" id="WP_309942839.1">
    <property type="nucleotide sequence ID" value="NZ_AP025309.1"/>
</dbReference>
<keyword evidence="5" id="KW-0408">Iron</keyword>